<proteinExistence type="predicted"/>
<dbReference type="Proteomes" id="UP000653565">
    <property type="component" value="Unassembled WGS sequence"/>
</dbReference>
<organism evidence="2 3">
    <name type="scientific">Aspergillus fumigatiaffinis</name>
    <dbReference type="NCBI Taxonomy" id="340414"/>
    <lineage>
        <taxon>Eukaryota</taxon>
        <taxon>Fungi</taxon>
        <taxon>Dikarya</taxon>
        <taxon>Ascomycota</taxon>
        <taxon>Pezizomycotina</taxon>
        <taxon>Eurotiomycetes</taxon>
        <taxon>Eurotiomycetidae</taxon>
        <taxon>Eurotiales</taxon>
        <taxon>Aspergillaceae</taxon>
        <taxon>Aspergillus</taxon>
        <taxon>Aspergillus subgen. Fumigati</taxon>
    </lineage>
</organism>
<gene>
    <name evidence="2" type="ORF">CNMCM6805_003707</name>
</gene>
<feature type="region of interest" description="Disordered" evidence="1">
    <location>
        <begin position="405"/>
        <end position="433"/>
    </location>
</feature>
<keyword evidence="3" id="KW-1185">Reference proteome</keyword>
<feature type="region of interest" description="Disordered" evidence="1">
    <location>
        <begin position="168"/>
        <end position="188"/>
    </location>
</feature>
<dbReference type="AlphaFoldDB" id="A0A8H4GRR8"/>
<sequence length="433" mass="48802">MLTKTRTRPWVGFLAEGSLTSPRSLRCLRAAPFRVGPKHEPLNPDRTEHEKSPPRIRPKRSIRPPNSYAREQEEESEANNARTQRKSNPRVRQRSQSDAPTGREAPAPEDTTPTDNEDLEPVKLLTELTRLREEIKKRDEAHQKELQIIKAEFRAALAEVQRDLKDLKNTTASPPQRGSEPCSQTSHEDILQELQSLRSAITTPKTTSDGRSWARVTAGGDQAQPATVYSLLNNGNQNKEYNCIRVNTKPNGKDGEDEGENTFRRYLPPRAAVAHIQNALATTNETKDIQVLGVGTTRTGSTTICGRAHRTPTEDFLSPESERTFIEKIVEENNIARRGHRISQVAWLKPRDKPIGKHGSLAIWFDTREAAEWTMDNGLLIGQRYIGSLMPYRLKERRCYDARHSATSPGLARRRRDAGTARPSTSYDTALPE</sequence>
<feature type="compositionally biased region" description="Polar residues" evidence="1">
    <location>
        <begin position="422"/>
        <end position="433"/>
    </location>
</feature>
<dbReference type="OrthoDB" id="4509126at2759"/>
<evidence type="ECO:0000313" key="3">
    <source>
        <dbReference type="Proteomes" id="UP000653565"/>
    </source>
</evidence>
<feature type="compositionally biased region" description="Basic and acidic residues" evidence="1">
    <location>
        <begin position="37"/>
        <end position="53"/>
    </location>
</feature>
<comment type="caution">
    <text evidence="2">The sequence shown here is derived from an EMBL/GenBank/DDBJ whole genome shotgun (WGS) entry which is preliminary data.</text>
</comment>
<evidence type="ECO:0000313" key="2">
    <source>
        <dbReference type="EMBL" id="KAF4227014.1"/>
    </source>
</evidence>
<protein>
    <submittedName>
        <fullName evidence="2">Uncharacterized protein</fullName>
    </submittedName>
</protein>
<accession>A0A8H4GRR8</accession>
<dbReference type="EMBL" id="JAAAPX010000203">
    <property type="protein sequence ID" value="KAF4227014.1"/>
    <property type="molecule type" value="Genomic_DNA"/>
</dbReference>
<feature type="compositionally biased region" description="Basic residues" evidence="1">
    <location>
        <begin position="83"/>
        <end position="93"/>
    </location>
</feature>
<reference evidence="2" key="2">
    <citation type="submission" date="2020-04" db="EMBL/GenBank/DDBJ databases">
        <authorList>
            <person name="Santos R.A.C."/>
            <person name="Steenwyk J.L."/>
            <person name="Rivero-Menendez O."/>
            <person name="Mead M.E."/>
            <person name="Silva L.P."/>
            <person name="Bastos R.W."/>
            <person name="Alastruey-Izquierdo A."/>
            <person name="Goldman G.H."/>
            <person name="Rokas A."/>
        </authorList>
    </citation>
    <scope>NUCLEOTIDE SEQUENCE</scope>
    <source>
        <strain evidence="2">CNM-CM6805</strain>
    </source>
</reference>
<reference evidence="2" key="1">
    <citation type="journal article" date="2020" name="bioRxiv">
        <title>Genomic and phenotypic heterogeneity of clinical isolates of the human pathogens Aspergillus fumigatus, Aspergillus lentulus and Aspergillus fumigatiaffinis.</title>
        <authorList>
            <person name="dos Santos R.A.C."/>
            <person name="Steenwyk J.L."/>
            <person name="Rivero-Menendez O."/>
            <person name="Mead M.E."/>
            <person name="Silva L.P."/>
            <person name="Bastos R.W."/>
            <person name="Alastruey-Izquierdo A."/>
            <person name="Goldman G.H."/>
            <person name="Rokas A."/>
        </authorList>
    </citation>
    <scope>NUCLEOTIDE SEQUENCE</scope>
    <source>
        <strain evidence="2">CNM-CM6805</strain>
    </source>
</reference>
<feature type="compositionally biased region" description="Polar residues" evidence="1">
    <location>
        <begin position="169"/>
        <end position="185"/>
    </location>
</feature>
<name>A0A8H4GRR8_9EURO</name>
<feature type="region of interest" description="Disordered" evidence="1">
    <location>
        <begin position="33"/>
        <end position="122"/>
    </location>
</feature>
<evidence type="ECO:0000256" key="1">
    <source>
        <dbReference type="SAM" id="MobiDB-lite"/>
    </source>
</evidence>